<name>A0A096ARU4_9BACT</name>
<dbReference type="AlphaFoldDB" id="A0A096ARU4"/>
<evidence type="ECO:0000313" key="2">
    <source>
        <dbReference type="Proteomes" id="UP000029614"/>
    </source>
</evidence>
<sequence length="150" mass="17621">MFDEKVQLKRYYDKVWGLVTSGEIQLECDLHFTDGTAKYIVDFKSGFGSNEKGNTNRLLLVGSIYQNIEAENYKCLIFVRSTENNHYLNTLQSSGVWKTSCGSDTYSKIRHFTGFDIHHWIENNIDWMNDFASRMRETVTHNNLQNYLIW</sequence>
<reference evidence="1 2" key="1">
    <citation type="submission" date="2014-07" db="EMBL/GenBank/DDBJ databases">
        <authorList>
            <person name="McCorrison J."/>
            <person name="Sanka R."/>
            <person name="Torralba M."/>
            <person name="Gillis M."/>
            <person name="Haft D.H."/>
            <person name="Methe B."/>
            <person name="Sutton G."/>
            <person name="Nelson K.E."/>
        </authorList>
    </citation>
    <scope>NUCLEOTIDE SEQUENCE [LARGE SCALE GENOMIC DNA]</scope>
    <source>
        <strain evidence="1 2">DNF00058</strain>
    </source>
</reference>
<keyword evidence="2" id="KW-1185">Reference proteome</keyword>
<comment type="caution">
    <text evidence="1">The sequence shown here is derived from an EMBL/GenBank/DDBJ whole genome shotgun (WGS) entry which is preliminary data.</text>
</comment>
<dbReference type="OrthoDB" id="1410019at2"/>
<evidence type="ECO:0000313" key="1">
    <source>
        <dbReference type="EMBL" id="KGF49441.1"/>
    </source>
</evidence>
<gene>
    <name evidence="1" type="ORF">HMPREF9302_10850</name>
</gene>
<accession>A0A096ARU4</accession>
<protein>
    <submittedName>
        <fullName evidence="1">Uncharacterized protein</fullName>
    </submittedName>
</protein>
<dbReference type="EMBL" id="JRNU01000122">
    <property type="protein sequence ID" value="KGF49441.1"/>
    <property type="molecule type" value="Genomic_DNA"/>
</dbReference>
<dbReference type="RefSeq" id="WP_019036843.1">
    <property type="nucleotide sequence ID" value="NZ_JRNU01000122.1"/>
</dbReference>
<organism evidence="1 2">
    <name type="scientific">Prevotella amnii DNF00058</name>
    <dbReference type="NCBI Taxonomy" id="1401066"/>
    <lineage>
        <taxon>Bacteria</taxon>
        <taxon>Pseudomonadati</taxon>
        <taxon>Bacteroidota</taxon>
        <taxon>Bacteroidia</taxon>
        <taxon>Bacteroidales</taxon>
        <taxon>Prevotellaceae</taxon>
        <taxon>Prevotella</taxon>
    </lineage>
</organism>
<dbReference type="Proteomes" id="UP000029614">
    <property type="component" value="Unassembled WGS sequence"/>
</dbReference>
<proteinExistence type="predicted"/>